<dbReference type="RefSeq" id="WP_188475620.1">
    <property type="nucleotide sequence ID" value="NZ_BMFJ01000001.1"/>
</dbReference>
<dbReference type="InterPro" id="IPR036390">
    <property type="entry name" value="WH_DNA-bd_sf"/>
</dbReference>
<dbReference type="Proteomes" id="UP000612855">
    <property type="component" value="Unassembled WGS sequence"/>
</dbReference>
<comment type="caution">
    <text evidence="6">The sequence shown here is derived from an EMBL/GenBank/DDBJ whole genome shotgun (WGS) entry which is preliminary data.</text>
</comment>
<dbReference type="AlphaFoldDB" id="A0A916ZV74"/>
<evidence type="ECO:0000313" key="6">
    <source>
        <dbReference type="EMBL" id="GGE15425.1"/>
    </source>
</evidence>
<keyword evidence="4" id="KW-0804">Transcription</keyword>
<dbReference type="CDD" id="cd05466">
    <property type="entry name" value="PBP2_LTTR_substrate"/>
    <property type="match status" value="1"/>
</dbReference>
<dbReference type="Gene3D" id="1.10.10.10">
    <property type="entry name" value="Winged helix-like DNA-binding domain superfamily/Winged helix DNA-binding domain"/>
    <property type="match status" value="1"/>
</dbReference>
<dbReference type="GO" id="GO:0000976">
    <property type="term" value="F:transcription cis-regulatory region binding"/>
    <property type="evidence" value="ECO:0007669"/>
    <property type="project" value="TreeGrafter"/>
</dbReference>
<dbReference type="PANTHER" id="PTHR30126:SF40">
    <property type="entry name" value="HTH-TYPE TRANSCRIPTIONAL REGULATOR GLTR"/>
    <property type="match status" value="1"/>
</dbReference>
<name>A0A916ZV74_9RHOB</name>
<keyword evidence="3" id="KW-0238">DNA-binding</keyword>
<evidence type="ECO:0000256" key="2">
    <source>
        <dbReference type="ARBA" id="ARBA00023015"/>
    </source>
</evidence>
<evidence type="ECO:0000313" key="7">
    <source>
        <dbReference type="Proteomes" id="UP000612855"/>
    </source>
</evidence>
<accession>A0A916ZV74</accession>
<dbReference type="GO" id="GO:0003700">
    <property type="term" value="F:DNA-binding transcription factor activity"/>
    <property type="evidence" value="ECO:0007669"/>
    <property type="project" value="InterPro"/>
</dbReference>
<keyword evidence="2" id="KW-0805">Transcription regulation</keyword>
<evidence type="ECO:0000256" key="3">
    <source>
        <dbReference type="ARBA" id="ARBA00023125"/>
    </source>
</evidence>
<dbReference type="InterPro" id="IPR036388">
    <property type="entry name" value="WH-like_DNA-bd_sf"/>
</dbReference>
<dbReference type="SUPFAM" id="SSF53850">
    <property type="entry name" value="Periplasmic binding protein-like II"/>
    <property type="match status" value="1"/>
</dbReference>
<evidence type="ECO:0000259" key="5">
    <source>
        <dbReference type="PROSITE" id="PS50931"/>
    </source>
</evidence>
<dbReference type="InterPro" id="IPR000847">
    <property type="entry name" value="LysR_HTH_N"/>
</dbReference>
<dbReference type="Pfam" id="PF00126">
    <property type="entry name" value="HTH_1"/>
    <property type="match status" value="1"/>
</dbReference>
<dbReference type="SUPFAM" id="SSF46785">
    <property type="entry name" value="Winged helix' DNA-binding domain"/>
    <property type="match status" value="1"/>
</dbReference>
<dbReference type="Pfam" id="PF03466">
    <property type="entry name" value="LysR_substrate"/>
    <property type="match status" value="1"/>
</dbReference>
<protein>
    <submittedName>
        <fullName evidence="6">LysR family transcriptional regulator</fullName>
    </submittedName>
</protein>
<comment type="similarity">
    <text evidence="1">Belongs to the LysR transcriptional regulatory family.</text>
</comment>
<dbReference type="PROSITE" id="PS50931">
    <property type="entry name" value="HTH_LYSR"/>
    <property type="match status" value="1"/>
</dbReference>
<evidence type="ECO:0000256" key="1">
    <source>
        <dbReference type="ARBA" id="ARBA00009437"/>
    </source>
</evidence>
<reference evidence="7" key="1">
    <citation type="journal article" date="2019" name="Int. J. Syst. Evol. Microbiol.">
        <title>The Global Catalogue of Microorganisms (GCM) 10K type strain sequencing project: providing services to taxonomists for standard genome sequencing and annotation.</title>
        <authorList>
            <consortium name="The Broad Institute Genomics Platform"/>
            <consortium name="The Broad Institute Genome Sequencing Center for Infectious Disease"/>
            <person name="Wu L."/>
            <person name="Ma J."/>
        </authorList>
    </citation>
    <scope>NUCLEOTIDE SEQUENCE [LARGE SCALE GENOMIC DNA]</scope>
    <source>
        <strain evidence="7">CGMCC 1.12664</strain>
    </source>
</reference>
<dbReference type="PANTHER" id="PTHR30126">
    <property type="entry name" value="HTH-TYPE TRANSCRIPTIONAL REGULATOR"/>
    <property type="match status" value="1"/>
</dbReference>
<dbReference type="InterPro" id="IPR005119">
    <property type="entry name" value="LysR_subst-bd"/>
</dbReference>
<sequence>MTRSASRPSVAPDRRFIRNLDWNLIKVFHEIAHNGGVTNAASAIARQQPAVSSALKRFEDYVGRALCQRGPGGFLLSDHGSRVAEIAGQIDRLVGLMEAELEAVEKDLTLPLHLATVGDVVSPRLDETIGRFARRFPKAELFIHVLPYPEIEEAIHSGVADVGICPEPRMLADLDYTFLCSETHRVVCGRSHSLAGKHVTDWSRLAGEAFVVPGTDEAAIVREFRQRNGWGRTTAGQSLDIGEVKRLLRAGIGIALLPSEMVAREIEDGEFHALTDPIEGLSDDIFLVTNPAGQRHFAAERFLSMLPEDSPEPDCRAVA</sequence>
<proteinExistence type="inferred from homology"/>
<dbReference type="Gene3D" id="3.40.190.290">
    <property type="match status" value="1"/>
</dbReference>
<feature type="domain" description="HTH lysR-type" evidence="5">
    <location>
        <begin position="20"/>
        <end position="77"/>
    </location>
</feature>
<dbReference type="EMBL" id="BMFJ01000001">
    <property type="protein sequence ID" value="GGE15425.1"/>
    <property type="molecule type" value="Genomic_DNA"/>
</dbReference>
<organism evidence="6 7">
    <name type="scientific">Primorskyibacter flagellatus</name>
    <dbReference type="NCBI Taxonomy" id="1387277"/>
    <lineage>
        <taxon>Bacteria</taxon>
        <taxon>Pseudomonadati</taxon>
        <taxon>Pseudomonadota</taxon>
        <taxon>Alphaproteobacteria</taxon>
        <taxon>Rhodobacterales</taxon>
        <taxon>Roseobacteraceae</taxon>
        <taxon>Primorskyibacter</taxon>
    </lineage>
</organism>
<gene>
    <name evidence="6" type="ORF">GCM10011360_00290</name>
</gene>
<keyword evidence="7" id="KW-1185">Reference proteome</keyword>
<evidence type="ECO:0000256" key="4">
    <source>
        <dbReference type="ARBA" id="ARBA00023163"/>
    </source>
</evidence>